<keyword evidence="3 10" id="KW-0808">Transferase</keyword>
<dbReference type="Proteomes" id="UP001281761">
    <property type="component" value="Unassembled WGS sequence"/>
</dbReference>
<comment type="caution">
    <text evidence="10">The sequence shown here is derived from an EMBL/GenBank/DDBJ whole genome shotgun (WGS) entry which is preliminary data.</text>
</comment>
<dbReference type="InterPro" id="IPR011009">
    <property type="entry name" value="Kinase-like_dom_sf"/>
</dbReference>
<dbReference type="CDD" id="cd14137">
    <property type="entry name" value="STKc_GSK3"/>
    <property type="match status" value="1"/>
</dbReference>
<dbReference type="GO" id="GO:0050321">
    <property type="term" value="F:tau-protein kinase activity"/>
    <property type="evidence" value="ECO:0007669"/>
    <property type="project" value="UniProtKB-EC"/>
</dbReference>
<keyword evidence="11" id="KW-1185">Reference proteome</keyword>
<sequence length="527" mass="58975">MIPDPKHSNALWSLGPGESKDLMQKPSTSPTSPLPNSPIATNVSVAPPRPSIRELSNALAECREDLLPSFDTNPIHFSTDKAIGSGSFGTVFQGVLPSTGEIVAVKKVLQDPNFKNRELLMMRVIDHPNCVRMKQYFYSRDRQSKKTYLNIVMENIPHTLYNLNKHYISQRREMPTAWIKIYSYQLIRSLLYIHGFGITHRDIKPQNILINPRTGVLKLCDFGSAKILRPGEVSVAYICSRYYRAPELVFGTQTYDTSVDIWSAGCVIAELLLGRPLFPGDSPVDQLVKILQTLGTPSREDMIAMGQAETPINFPHTRKKHWVQVFPASASKTAIDLVAKMLVYDPAQRIRPIQALQHPLFDELRDDVDSLFPDGSLFPPFFNFTPDEMEISNGEVEAIWRRHKSRFANPRHLYASHTITFEVNATTHTPPQPSSLISSPIGRNLAWSSSSYAPGTRLPPLSQTEAYQPDRSDPSDPPSGNSQRQNPRDSFFLPSLSPKSPSGDVGHSHTQPPISRKTSALSQKSKK</sequence>
<dbReference type="InterPro" id="IPR000719">
    <property type="entry name" value="Prot_kinase_dom"/>
</dbReference>
<dbReference type="PANTHER" id="PTHR24057">
    <property type="entry name" value="GLYCOGEN SYNTHASE KINASE-3 ALPHA"/>
    <property type="match status" value="1"/>
</dbReference>
<feature type="region of interest" description="Disordered" evidence="8">
    <location>
        <begin position="452"/>
        <end position="527"/>
    </location>
</feature>
<dbReference type="Gene3D" id="3.30.200.20">
    <property type="entry name" value="Phosphorylase Kinase, domain 1"/>
    <property type="match status" value="1"/>
</dbReference>
<name>A0ABQ9Y5L5_9EUKA</name>
<protein>
    <submittedName>
        <fullName evidence="10">Glycogen synthase kinase-3 beta</fullName>
        <ecNumber evidence="10">2.7.11.26</ecNumber>
    </submittedName>
</protein>
<feature type="compositionally biased region" description="Polar residues" evidence="8">
    <location>
        <begin position="508"/>
        <end position="527"/>
    </location>
</feature>
<dbReference type="EMBL" id="JARBJD010000033">
    <property type="protein sequence ID" value="KAK2958985.1"/>
    <property type="molecule type" value="Genomic_DNA"/>
</dbReference>
<dbReference type="PANTHER" id="PTHR24057:SF0">
    <property type="entry name" value="PROTEIN KINASE SHAGGY-RELATED"/>
    <property type="match status" value="1"/>
</dbReference>
<dbReference type="PROSITE" id="PS00107">
    <property type="entry name" value="PROTEIN_KINASE_ATP"/>
    <property type="match status" value="1"/>
</dbReference>
<dbReference type="Pfam" id="PF00069">
    <property type="entry name" value="Pkinase"/>
    <property type="match status" value="1"/>
</dbReference>
<keyword evidence="6 7" id="KW-0067">ATP-binding</keyword>
<keyword evidence="5 10" id="KW-0418">Kinase</keyword>
<dbReference type="PROSITE" id="PS00108">
    <property type="entry name" value="PROTEIN_KINASE_ST"/>
    <property type="match status" value="1"/>
</dbReference>
<dbReference type="EC" id="2.7.11.26" evidence="10"/>
<keyword evidence="2" id="KW-0723">Serine/threonine-protein kinase</keyword>
<feature type="region of interest" description="Disordered" evidence="8">
    <location>
        <begin position="1"/>
        <end position="47"/>
    </location>
</feature>
<evidence type="ECO:0000256" key="4">
    <source>
        <dbReference type="ARBA" id="ARBA00022741"/>
    </source>
</evidence>
<evidence type="ECO:0000256" key="2">
    <source>
        <dbReference type="ARBA" id="ARBA00022527"/>
    </source>
</evidence>
<evidence type="ECO:0000256" key="7">
    <source>
        <dbReference type="PROSITE-ProRule" id="PRU10141"/>
    </source>
</evidence>
<keyword evidence="4 7" id="KW-0547">Nucleotide-binding</keyword>
<comment type="similarity">
    <text evidence="1">Belongs to the protein kinase superfamily. CMGC Ser/Thr protein kinase family. GSK-3 subfamily.</text>
</comment>
<dbReference type="InterPro" id="IPR017441">
    <property type="entry name" value="Protein_kinase_ATP_BS"/>
</dbReference>
<feature type="compositionally biased region" description="Low complexity" evidence="8">
    <location>
        <begin position="490"/>
        <end position="502"/>
    </location>
</feature>
<dbReference type="InterPro" id="IPR050591">
    <property type="entry name" value="GSK-3"/>
</dbReference>
<evidence type="ECO:0000313" key="11">
    <source>
        <dbReference type="Proteomes" id="UP001281761"/>
    </source>
</evidence>
<gene>
    <name evidence="10" type="ORF">BLNAU_6001</name>
</gene>
<feature type="binding site" evidence="7">
    <location>
        <position position="107"/>
    </location>
    <ligand>
        <name>ATP</name>
        <dbReference type="ChEBI" id="CHEBI:30616"/>
    </ligand>
</feature>
<feature type="domain" description="Protein kinase" evidence="9">
    <location>
        <begin position="77"/>
        <end position="361"/>
    </location>
</feature>
<proteinExistence type="inferred from homology"/>
<dbReference type="Gene3D" id="1.10.510.10">
    <property type="entry name" value="Transferase(Phosphotransferase) domain 1"/>
    <property type="match status" value="1"/>
</dbReference>
<accession>A0ABQ9Y5L5</accession>
<evidence type="ECO:0000313" key="10">
    <source>
        <dbReference type="EMBL" id="KAK2958985.1"/>
    </source>
</evidence>
<organism evidence="10 11">
    <name type="scientific">Blattamonas nauphoetae</name>
    <dbReference type="NCBI Taxonomy" id="2049346"/>
    <lineage>
        <taxon>Eukaryota</taxon>
        <taxon>Metamonada</taxon>
        <taxon>Preaxostyla</taxon>
        <taxon>Oxymonadida</taxon>
        <taxon>Blattamonas</taxon>
    </lineage>
</organism>
<evidence type="ECO:0000259" key="9">
    <source>
        <dbReference type="PROSITE" id="PS50011"/>
    </source>
</evidence>
<dbReference type="InterPro" id="IPR039192">
    <property type="entry name" value="STKc_GSK3"/>
</dbReference>
<evidence type="ECO:0000256" key="5">
    <source>
        <dbReference type="ARBA" id="ARBA00022777"/>
    </source>
</evidence>
<dbReference type="PROSITE" id="PS50011">
    <property type="entry name" value="PROTEIN_KINASE_DOM"/>
    <property type="match status" value="1"/>
</dbReference>
<evidence type="ECO:0000256" key="6">
    <source>
        <dbReference type="ARBA" id="ARBA00022840"/>
    </source>
</evidence>
<evidence type="ECO:0000256" key="1">
    <source>
        <dbReference type="ARBA" id="ARBA00005527"/>
    </source>
</evidence>
<evidence type="ECO:0000256" key="8">
    <source>
        <dbReference type="SAM" id="MobiDB-lite"/>
    </source>
</evidence>
<reference evidence="10 11" key="1">
    <citation type="journal article" date="2022" name="bioRxiv">
        <title>Genomics of Preaxostyla Flagellates Illuminates Evolutionary Transitions and the Path Towards Mitochondrial Loss.</title>
        <authorList>
            <person name="Novak L.V.F."/>
            <person name="Treitli S.C."/>
            <person name="Pyrih J."/>
            <person name="Halakuc P."/>
            <person name="Pipaliya S.V."/>
            <person name="Vacek V."/>
            <person name="Brzon O."/>
            <person name="Soukal P."/>
            <person name="Eme L."/>
            <person name="Dacks J.B."/>
            <person name="Karnkowska A."/>
            <person name="Elias M."/>
            <person name="Hampl V."/>
        </authorList>
    </citation>
    <scope>NUCLEOTIDE SEQUENCE [LARGE SCALE GENOMIC DNA]</scope>
    <source>
        <strain evidence="10">NAU3</strain>
        <tissue evidence="10">Gut</tissue>
    </source>
</reference>
<evidence type="ECO:0000256" key="3">
    <source>
        <dbReference type="ARBA" id="ARBA00022679"/>
    </source>
</evidence>
<dbReference type="SMART" id="SM00220">
    <property type="entry name" value="S_TKc"/>
    <property type="match status" value="1"/>
</dbReference>
<dbReference type="InterPro" id="IPR008271">
    <property type="entry name" value="Ser/Thr_kinase_AS"/>
</dbReference>
<dbReference type="SUPFAM" id="SSF56112">
    <property type="entry name" value="Protein kinase-like (PK-like)"/>
    <property type="match status" value="1"/>
</dbReference>